<evidence type="ECO:0000313" key="2">
    <source>
        <dbReference type="EMBL" id="VDM24436.1"/>
    </source>
</evidence>
<keyword evidence="3" id="KW-1185">Reference proteome</keyword>
<dbReference type="EMBL" id="UYWY01000270">
    <property type="protein sequence ID" value="VDM24436.1"/>
    <property type="molecule type" value="Genomic_DNA"/>
</dbReference>
<organism evidence="3 4">
    <name type="scientific">Toxocara canis</name>
    <name type="common">Canine roundworm</name>
    <dbReference type="NCBI Taxonomy" id="6265"/>
    <lineage>
        <taxon>Eukaryota</taxon>
        <taxon>Metazoa</taxon>
        <taxon>Ecdysozoa</taxon>
        <taxon>Nematoda</taxon>
        <taxon>Chromadorea</taxon>
        <taxon>Rhabditida</taxon>
        <taxon>Spirurina</taxon>
        <taxon>Ascaridomorpha</taxon>
        <taxon>Ascaridoidea</taxon>
        <taxon>Toxocaridae</taxon>
        <taxon>Toxocara</taxon>
    </lineage>
</organism>
<reference evidence="2 3" key="2">
    <citation type="submission" date="2018-11" db="EMBL/GenBank/DDBJ databases">
        <authorList>
            <consortium name="Pathogen Informatics"/>
        </authorList>
    </citation>
    <scope>NUCLEOTIDE SEQUENCE [LARGE SCALE GENOMIC DNA]</scope>
</reference>
<proteinExistence type="predicted"/>
<dbReference type="Proteomes" id="UP000050794">
    <property type="component" value="Unassembled WGS sequence"/>
</dbReference>
<sequence length="76" mass="7881">MPTGCAGAFDSSVKPNATVDDELAGVKEARAALRAHSGAHSPPSPPPSRALPSPTTHLYAYGDRVTTTRVPRAIKT</sequence>
<evidence type="ECO:0000313" key="3">
    <source>
        <dbReference type="Proteomes" id="UP000050794"/>
    </source>
</evidence>
<gene>
    <name evidence="2" type="ORF">TCNE_LOCUS552</name>
</gene>
<reference evidence="4" key="1">
    <citation type="submission" date="2016-06" db="UniProtKB">
        <authorList>
            <consortium name="WormBaseParasite"/>
        </authorList>
    </citation>
    <scope>IDENTIFICATION</scope>
</reference>
<evidence type="ECO:0000313" key="4">
    <source>
        <dbReference type="WBParaSite" id="TCNE_0000055101-mRNA-1"/>
    </source>
</evidence>
<feature type="region of interest" description="Disordered" evidence="1">
    <location>
        <begin position="33"/>
        <end position="76"/>
    </location>
</feature>
<dbReference type="WBParaSite" id="TCNE_0000055101-mRNA-1">
    <property type="protein sequence ID" value="TCNE_0000055101-mRNA-1"/>
    <property type="gene ID" value="TCNE_0000055101"/>
</dbReference>
<dbReference type="AlphaFoldDB" id="A0A183TWD2"/>
<accession>A0A183TWD2</accession>
<protein>
    <submittedName>
        <fullName evidence="4">DUF4148 domain-containing protein</fullName>
    </submittedName>
</protein>
<name>A0A183TWD2_TOXCA</name>
<evidence type="ECO:0000256" key="1">
    <source>
        <dbReference type="SAM" id="MobiDB-lite"/>
    </source>
</evidence>